<evidence type="ECO:0000313" key="2">
    <source>
        <dbReference type="EMBL" id="GKV07786.1"/>
    </source>
</evidence>
<gene>
    <name evidence="2" type="ORF">SLEP1_g19507</name>
</gene>
<reference evidence="2 3" key="1">
    <citation type="journal article" date="2021" name="Commun. Biol.">
        <title>The genome of Shorea leprosula (Dipterocarpaceae) highlights the ecological relevance of drought in aseasonal tropical rainforests.</title>
        <authorList>
            <person name="Ng K.K.S."/>
            <person name="Kobayashi M.J."/>
            <person name="Fawcett J.A."/>
            <person name="Hatakeyama M."/>
            <person name="Paape T."/>
            <person name="Ng C.H."/>
            <person name="Ang C.C."/>
            <person name="Tnah L.H."/>
            <person name="Lee C.T."/>
            <person name="Nishiyama T."/>
            <person name="Sese J."/>
            <person name="O'Brien M.J."/>
            <person name="Copetti D."/>
            <person name="Mohd Noor M.I."/>
            <person name="Ong R.C."/>
            <person name="Putra M."/>
            <person name="Sireger I.Z."/>
            <person name="Indrioko S."/>
            <person name="Kosugi Y."/>
            <person name="Izuno A."/>
            <person name="Isagi Y."/>
            <person name="Lee S.L."/>
            <person name="Shimizu K.K."/>
        </authorList>
    </citation>
    <scope>NUCLEOTIDE SEQUENCE [LARGE SCALE GENOMIC DNA]</scope>
    <source>
        <strain evidence="2">214</strain>
    </source>
</reference>
<protein>
    <recommendedName>
        <fullName evidence="1">Reverse transcriptase zinc-binding domain-containing protein</fullName>
    </recommendedName>
</protein>
<accession>A0AAV5J5L4</accession>
<sequence length="134" mass="15364">MIAFALLIAPLPMSGRLVEHHGLSEEIASWAATVMVSQWISNGAWPIPVSFVGDPEWSTRLAREIQAMEIDGNKDQALLVTLNGQLRKFSIAYCYEILQLKKRKVRLYSMIWAKDVIPRHSFMVWLLVRDRPKT</sequence>
<evidence type="ECO:0000313" key="3">
    <source>
        <dbReference type="Proteomes" id="UP001054252"/>
    </source>
</evidence>
<comment type="caution">
    <text evidence="2">The sequence shown here is derived from an EMBL/GenBank/DDBJ whole genome shotgun (WGS) entry which is preliminary data.</text>
</comment>
<proteinExistence type="predicted"/>
<dbReference type="InterPro" id="IPR026960">
    <property type="entry name" value="RVT-Znf"/>
</dbReference>
<name>A0AAV5J5L4_9ROSI</name>
<dbReference type="AlphaFoldDB" id="A0AAV5J5L4"/>
<organism evidence="2 3">
    <name type="scientific">Rubroshorea leprosula</name>
    <dbReference type="NCBI Taxonomy" id="152421"/>
    <lineage>
        <taxon>Eukaryota</taxon>
        <taxon>Viridiplantae</taxon>
        <taxon>Streptophyta</taxon>
        <taxon>Embryophyta</taxon>
        <taxon>Tracheophyta</taxon>
        <taxon>Spermatophyta</taxon>
        <taxon>Magnoliopsida</taxon>
        <taxon>eudicotyledons</taxon>
        <taxon>Gunneridae</taxon>
        <taxon>Pentapetalae</taxon>
        <taxon>rosids</taxon>
        <taxon>malvids</taxon>
        <taxon>Malvales</taxon>
        <taxon>Dipterocarpaceae</taxon>
        <taxon>Rubroshorea</taxon>
    </lineage>
</organism>
<feature type="domain" description="Reverse transcriptase zinc-binding" evidence="1">
    <location>
        <begin position="89"/>
        <end position="133"/>
    </location>
</feature>
<dbReference type="Proteomes" id="UP001054252">
    <property type="component" value="Unassembled WGS sequence"/>
</dbReference>
<dbReference type="EMBL" id="BPVZ01000028">
    <property type="protein sequence ID" value="GKV07786.1"/>
    <property type="molecule type" value="Genomic_DNA"/>
</dbReference>
<dbReference type="Pfam" id="PF13966">
    <property type="entry name" value="zf-RVT"/>
    <property type="match status" value="1"/>
</dbReference>
<keyword evidence="3" id="KW-1185">Reference proteome</keyword>
<evidence type="ECO:0000259" key="1">
    <source>
        <dbReference type="Pfam" id="PF13966"/>
    </source>
</evidence>